<dbReference type="Pfam" id="PF00535">
    <property type="entry name" value="Glycos_transf_2"/>
    <property type="match status" value="1"/>
</dbReference>
<evidence type="ECO:0000256" key="1">
    <source>
        <dbReference type="ARBA" id="ARBA00004776"/>
    </source>
</evidence>
<dbReference type="GO" id="GO:0016757">
    <property type="term" value="F:glycosyltransferase activity"/>
    <property type="evidence" value="ECO:0007669"/>
    <property type="project" value="UniProtKB-KW"/>
</dbReference>
<evidence type="ECO:0000313" key="7">
    <source>
        <dbReference type="Proteomes" id="UP000093903"/>
    </source>
</evidence>
<comment type="caution">
    <text evidence="6">The sequence shown here is derived from an EMBL/GenBank/DDBJ whole genome shotgun (WGS) entry which is preliminary data.</text>
</comment>
<comment type="pathway">
    <text evidence="1">Cell wall biogenesis; cell wall polysaccharide biosynthesis.</text>
</comment>
<feature type="domain" description="Glycosyltransferase 2-like" evidence="5">
    <location>
        <begin position="7"/>
        <end position="115"/>
    </location>
</feature>
<dbReference type="Proteomes" id="UP000093903">
    <property type="component" value="Unassembled WGS sequence"/>
</dbReference>
<keyword evidence="3" id="KW-0328">Glycosyltransferase</keyword>
<accession>A0A853MF15</accession>
<dbReference type="AlphaFoldDB" id="A0A853MF15"/>
<dbReference type="PANTHER" id="PTHR43179:SF12">
    <property type="entry name" value="GALACTOFURANOSYLTRANSFERASE GLFT2"/>
    <property type="match status" value="1"/>
</dbReference>
<evidence type="ECO:0000259" key="5">
    <source>
        <dbReference type="Pfam" id="PF00535"/>
    </source>
</evidence>
<organism evidence="6 7">
    <name type="scientific">Cylindrospermopsis raciborskii CS-505</name>
    <dbReference type="NCBI Taxonomy" id="533240"/>
    <lineage>
        <taxon>Bacteria</taxon>
        <taxon>Bacillati</taxon>
        <taxon>Cyanobacteriota</taxon>
        <taxon>Cyanophyceae</taxon>
        <taxon>Nostocales</taxon>
        <taxon>Aphanizomenonaceae</taxon>
        <taxon>Cylindrospermopsis</taxon>
    </lineage>
</organism>
<sequence>MPTIAAITTCFNRKKKTISALTSLYTSLLNTQDVNLSVYLVDDGSTDGTSEEVSKQFPTVKIIKGSGNLYWSGGMRLGFTEAMKTVHDFYLWLNDDVILNSYAIENLLKCYLRNLSISGVESVVVGALSNLDNDQVIYGGHRLVGSKFLRKNQFVYSPDEDLECDSFHGNCVLIPNNIASKVGGIDPVFIHAMGDSDYGYRCSLQGFKIFCCKEIVGRCDNDQGNYKLYSTLAQGNWKFLPLFLRLKVVTNPKNFPFKPWFIYSYRHLGWLWLLRFLRPYLLAIFPQLIRTQ</sequence>
<name>A0A853MF15_9CYAN</name>
<dbReference type="Gene3D" id="3.90.550.10">
    <property type="entry name" value="Spore Coat Polysaccharide Biosynthesis Protein SpsA, Chain A"/>
    <property type="match status" value="1"/>
</dbReference>
<dbReference type="PANTHER" id="PTHR43179">
    <property type="entry name" value="RHAMNOSYLTRANSFERASE WBBL"/>
    <property type="match status" value="1"/>
</dbReference>
<dbReference type="RefSeq" id="WP_065180009.1">
    <property type="nucleotide sequence ID" value="NZ_LYXA01000001.1"/>
</dbReference>
<reference evidence="6 7" key="1">
    <citation type="submission" date="2016-05" db="EMBL/GenBank/DDBJ databases">
        <title>First complete genome of the cyanobacterium Cylindrospermopsis raciborskii CS505, containing a circular chromosome and a single extrachromosomal element.</title>
        <authorList>
            <person name="Fuentes J."/>
            <person name="Tamames J."/>
            <person name="Allen E."/>
            <person name="Plominski A."/>
            <person name="Vasquez M."/>
        </authorList>
    </citation>
    <scope>NUCLEOTIDE SEQUENCE [LARGE SCALE GENOMIC DNA]</scope>
    <source>
        <strain evidence="6 7">CS505</strain>
    </source>
</reference>
<dbReference type="EMBL" id="LYXA01000001">
    <property type="protein sequence ID" value="OBU76965.1"/>
    <property type="molecule type" value="Genomic_DNA"/>
</dbReference>
<evidence type="ECO:0000256" key="3">
    <source>
        <dbReference type="ARBA" id="ARBA00022676"/>
    </source>
</evidence>
<keyword evidence="4" id="KW-0808">Transferase</keyword>
<protein>
    <recommendedName>
        <fullName evidence="5">Glycosyltransferase 2-like domain-containing protein</fullName>
    </recommendedName>
</protein>
<dbReference type="InterPro" id="IPR029044">
    <property type="entry name" value="Nucleotide-diphossugar_trans"/>
</dbReference>
<proteinExistence type="inferred from homology"/>
<evidence type="ECO:0000256" key="4">
    <source>
        <dbReference type="ARBA" id="ARBA00022679"/>
    </source>
</evidence>
<dbReference type="SUPFAM" id="SSF53448">
    <property type="entry name" value="Nucleotide-diphospho-sugar transferases"/>
    <property type="match status" value="1"/>
</dbReference>
<evidence type="ECO:0000313" key="6">
    <source>
        <dbReference type="EMBL" id="OBU76965.1"/>
    </source>
</evidence>
<comment type="similarity">
    <text evidence="2">Belongs to the glycosyltransferase 2 family.</text>
</comment>
<gene>
    <name evidence="6" type="ORF">A9P98_12150</name>
</gene>
<dbReference type="InterPro" id="IPR001173">
    <property type="entry name" value="Glyco_trans_2-like"/>
</dbReference>
<evidence type="ECO:0000256" key="2">
    <source>
        <dbReference type="ARBA" id="ARBA00006739"/>
    </source>
</evidence>